<dbReference type="SUPFAM" id="SSF55781">
    <property type="entry name" value="GAF domain-like"/>
    <property type="match status" value="2"/>
</dbReference>
<evidence type="ECO:0000313" key="5">
    <source>
        <dbReference type="EMBL" id="MBD2560770.1"/>
    </source>
</evidence>
<keyword evidence="3" id="KW-0175">Coiled coil</keyword>
<dbReference type="InterPro" id="IPR029016">
    <property type="entry name" value="GAF-like_dom_sf"/>
</dbReference>
<feature type="coiled-coil region" evidence="3">
    <location>
        <begin position="894"/>
        <end position="921"/>
    </location>
</feature>
<evidence type="ECO:0000313" key="6">
    <source>
        <dbReference type="Proteomes" id="UP000604661"/>
    </source>
</evidence>
<sequence>MTQIYRDTLKDLVGEEGVSDNELEVLDLALNGKSPAEIKTILGRQSENAVQKTLSRIYTKFRITGAGPGKLSKLQKILSDRLQAKQGRRKVLIAWAGTNSKYQAEKIRDVIFKHPQIEAFILDIDGSSRSAWLQETEQILSTVDFGILCLPKECLEKAWVNFLVGLFSGRLHNFRLLRFSKKVNFEIPIHFPSIDGIEKNNLAYLLHEITGGDIEEAKDWINYKLSTSNWLNELLEEDQNCLSPGEVSKTRIIINTVEPILKGNNYLQTNKIFQQLVINDIADIDERIEDLNSNGSVYSMPLELYPRRLTALQQKLKVRVKAIAIVDGVESFWASDKGDEVAKTAHPESERLFVFSSEQEFERSLSFLLRHASYYKVFVTTKDIYIPYAEEFSLRDVSTRYNIESFNSKLSTLPTKEYAIIETGDGKNQLIAWYENDNLRQDRSIRLANFSPKVGEIDQYKEVLSNFLARAIRNEGVFQVTVENTITKVNSDKVLDKIVFQKLDLIRENLFRKSPYEFLKFPKELLKDLQKVRNKLNRFKDKNEVIQEALKVVCDRLNSQTASIFLFSKDGHLHRQKIVGIDANGKEIDDKWFGGENYLPGESFTGQAALPHEDGFGQPQSANNLREIPLDPRSQEKYSKKLGGIYSAIAVPLDGQHKTYGVLEVINKIDPIKRKPIPNYGFSQEEIHWLYTIGSSVASAISNLRKKRQVKLLADLSDALVGYRSNLSDMQDAYKTVVNRLVSDDTAFEVCILRVKNDNHLLEVVDKAGVERVKWDKRLDDPRGYEDGFVGNIIREKRAISLTGIDNQNIEKFKNQDWIALNQFKSFGCFPLIYKEEVVGALSLYTGYEYDFHPGCKEFLERVASLTAAFIGRVKESEVVNSVVRDLDNCPDSSDLLQLKEDELREQLDVFQKQRDTIRETLDATFGNRHQSNHPESSTEASIEIVTKYFS</sequence>
<protein>
    <submittedName>
        <fullName evidence="5">GAF domain-containing protein</fullName>
    </submittedName>
</protein>
<gene>
    <name evidence="5" type="ORF">H6G95_09100</name>
</gene>
<dbReference type="SMART" id="SM00065">
    <property type="entry name" value="GAF"/>
    <property type="match status" value="2"/>
</dbReference>
<reference evidence="5 6" key="1">
    <citation type="journal article" date="2020" name="ISME J.">
        <title>Comparative genomics reveals insights into cyanobacterial evolution and habitat adaptation.</title>
        <authorList>
            <person name="Chen M.Y."/>
            <person name="Teng W.K."/>
            <person name="Zhao L."/>
            <person name="Hu C.X."/>
            <person name="Zhou Y.K."/>
            <person name="Han B.P."/>
            <person name="Song L.R."/>
            <person name="Shu W.S."/>
        </authorList>
    </citation>
    <scope>NUCLEOTIDE SEQUENCE [LARGE SCALE GENOMIC DNA]</scope>
    <source>
        <strain evidence="5 6">FACHB-391</strain>
    </source>
</reference>
<dbReference type="Pfam" id="PF01590">
    <property type="entry name" value="GAF"/>
    <property type="match status" value="1"/>
</dbReference>
<dbReference type="EMBL" id="JACJTE010000007">
    <property type="protein sequence ID" value="MBD2560770.1"/>
    <property type="molecule type" value="Genomic_DNA"/>
</dbReference>
<proteinExistence type="predicted"/>
<evidence type="ECO:0000256" key="1">
    <source>
        <dbReference type="ARBA" id="ARBA00023015"/>
    </source>
</evidence>
<organism evidence="5 6">
    <name type="scientific">Nostoc linckia FACHB-391</name>
    <dbReference type="NCBI Taxonomy" id="2692906"/>
    <lineage>
        <taxon>Bacteria</taxon>
        <taxon>Bacillati</taxon>
        <taxon>Cyanobacteriota</taxon>
        <taxon>Cyanophyceae</taxon>
        <taxon>Nostocales</taxon>
        <taxon>Nostocaceae</taxon>
        <taxon>Nostoc</taxon>
    </lineage>
</organism>
<dbReference type="Gene3D" id="1.10.10.10">
    <property type="entry name" value="Winged helix-like DNA-binding domain superfamily/Winged helix DNA-binding domain"/>
    <property type="match status" value="1"/>
</dbReference>
<dbReference type="RefSeq" id="WP_190889802.1">
    <property type="nucleotide sequence ID" value="NZ_JACJTE010000007.1"/>
</dbReference>
<keyword evidence="2" id="KW-0804">Transcription</keyword>
<keyword evidence="1" id="KW-0805">Transcription regulation</keyword>
<evidence type="ECO:0000256" key="2">
    <source>
        <dbReference type="ARBA" id="ARBA00023163"/>
    </source>
</evidence>
<dbReference type="InterPro" id="IPR003018">
    <property type="entry name" value="GAF"/>
</dbReference>
<evidence type="ECO:0000259" key="4">
    <source>
        <dbReference type="SMART" id="SM00065"/>
    </source>
</evidence>
<dbReference type="Proteomes" id="UP000604661">
    <property type="component" value="Unassembled WGS sequence"/>
</dbReference>
<dbReference type="Gene3D" id="3.30.450.40">
    <property type="match status" value="2"/>
</dbReference>
<name>A0ABR8EVY6_NOSLI</name>
<dbReference type="InterPro" id="IPR036388">
    <property type="entry name" value="WH-like_DNA-bd_sf"/>
</dbReference>
<feature type="domain" description="GAF" evidence="4">
    <location>
        <begin position="541"/>
        <end position="711"/>
    </location>
</feature>
<keyword evidence="6" id="KW-1185">Reference proteome</keyword>
<comment type="caution">
    <text evidence="5">The sequence shown here is derived from an EMBL/GenBank/DDBJ whole genome shotgun (WGS) entry which is preliminary data.</text>
</comment>
<evidence type="ECO:0000256" key="3">
    <source>
        <dbReference type="SAM" id="Coils"/>
    </source>
</evidence>
<feature type="domain" description="GAF" evidence="4">
    <location>
        <begin position="729"/>
        <end position="881"/>
    </location>
</feature>
<accession>A0ABR8EVY6</accession>
<dbReference type="Pfam" id="PF13185">
    <property type="entry name" value="GAF_2"/>
    <property type="match status" value="1"/>
</dbReference>